<proteinExistence type="predicted"/>
<evidence type="ECO:0000313" key="2">
    <source>
        <dbReference type="RefSeq" id="XP_030982399.1"/>
    </source>
</evidence>
<gene>
    <name evidence="2" type="ORF">PgNI_05379</name>
</gene>
<dbReference type="GeneID" id="41960321"/>
<evidence type="ECO:0000313" key="1">
    <source>
        <dbReference type="Proteomes" id="UP000515153"/>
    </source>
</evidence>
<protein>
    <submittedName>
        <fullName evidence="2">Uncharacterized protein</fullName>
    </submittedName>
</protein>
<reference evidence="2" key="3">
    <citation type="submission" date="2025-08" db="UniProtKB">
        <authorList>
            <consortium name="RefSeq"/>
        </authorList>
    </citation>
    <scope>IDENTIFICATION</scope>
    <source>
        <strain evidence="2">NI907</strain>
    </source>
</reference>
<dbReference type="Proteomes" id="UP000515153">
    <property type="component" value="Chromosome I"/>
</dbReference>
<accession>A0A6P8B5V2</accession>
<dbReference type="AlphaFoldDB" id="A0A6P8B5V2"/>
<dbReference type="RefSeq" id="XP_030982399.1">
    <property type="nucleotide sequence ID" value="XM_031125412.1"/>
</dbReference>
<keyword evidence="1" id="KW-1185">Reference proteome</keyword>
<reference evidence="2" key="2">
    <citation type="submission" date="2019-10" db="EMBL/GenBank/DDBJ databases">
        <authorList>
            <consortium name="NCBI Genome Project"/>
        </authorList>
    </citation>
    <scope>NUCLEOTIDE SEQUENCE</scope>
    <source>
        <strain evidence="2">NI907</strain>
    </source>
</reference>
<sequence length="107" mass="11969">MLAIQASAREVQLCKVQLWKKDSTEASDAVWVSPGNLARLRLMFGNHNFYLYAKTSGECQTSPVSDGPSRWGENKITGTLHWVTEGTVKVQTVSMEEVKKGYPLDQH</sequence>
<dbReference type="KEGG" id="pgri:PgNI_05379"/>
<organism evidence="1 2">
    <name type="scientific">Pyricularia grisea</name>
    <name type="common">Crabgrass-specific blast fungus</name>
    <name type="synonym">Magnaporthe grisea</name>
    <dbReference type="NCBI Taxonomy" id="148305"/>
    <lineage>
        <taxon>Eukaryota</taxon>
        <taxon>Fungi</taxon>
        <taxon>Dikarya</taxon>
        <taxon>Ascomycota</taxon>
        <taxon>Pezizomycotina</taxon>
        <taxon>Sordariomycetes</taxon>
        <taxon>Sordariomycetidae</taxon>
        <taxon>Magnaporthales</taxon>
        <taxon>Pyriculariaceae</taxon>
        <taxon>Pyricularia</taxon>
    </lineage>
</organism>
<name>A0A6P8B5V2_PYRGI</name>
<reference evidence="1 2" key="1">
    <citation type="journal article" date="2019" name="Mol. Biol. Evol.">
        <title>Blast fungal genomes show frequent chromosomal changes, gene gains and losses, and effector gene turnover.</title>
        <authorList>
            <person name="Gomez Luciano L.B."/>
            <person name="Jason Tsai I."/>
            <person name="Chuma I."/>
            <person name="Tosa Y."/>
            <person name="Chen Y.H."/>
            <person name="Li J.Y."/>
            <person name="Li M.Y."/>
            <person name="Jade Lu M.Y."/>
            <person name="Nakayashiki H."/>
            <person name="Li W.H."/>
        </authorList>
    </citation>
    <scope>NUCLEOTIDE SEQUENCE [LARGE SCALE GENOMIC DNA]</scope>
    <source>
        <strain evidence="1 2">NI907</strain>
    </source>
</reference>